<proteinExistence type="predicted"/>
<dbReference type="EMBL" id="RYYV01000022">
    <property type="protein sequence ID" value="RUL70505.1"/>
    <property type="molecule type" value="Genomic_DNA"/>
</dbReference>
<protein>
    <submittedName>
        <fullName evidence="1">Uncharacterized protein</fullName>
    </submittedName>
</protein>
<evidence type="ECO:0000313" key="2">
    <source>
        <dbReference type="Proteomes" id="UP000274358"/>
    </source>
</evidence>
<dbReference type="RefSeq" id="WP_126686592.1">
    <property type="nucleotide sequence ID" value="NZ_RYYV01000022.1"/>
</dbReference>
<accession>A0A3S0RXE8</accession>
<reference evidence="1 2" key="1">
    <citation type="submission" date="2018-12" db="EMBL/GenBank/DDBJ databases">
        <title>Dyella dinghuensis sp. nov. DHOA06 and Dyella choica sp. nov. 4M-K27, isolated from forest soil.</title>
        <authorList>
            <person name="Qiu L.-H."/>
            <person name="Gao Z.-H."/>
        </authorList>
    </citation>
    <scope>NUCLEOTIDE SEQUENCE [LARGE SCALE GENOMIC DNA]</scope>
    <source>
        <strain evidence="1 2">4M-K27</strain>
    </source>
</reference>
<organism evidence="1 2">
    <name type="scientific">Dyella choica</name>
    <dbReference type="NCBI Taxonomy" id="1927959"/>
    <lineage>
        <taxon>Bacteria</taxon>
        <taxon>Pseudomonadati</taxon>
        <taxon>Pseudomonadota</taxon>
        <taxon>Gammaproteobacteria</taxon>
        <taxon>Lysobacterales</taxon>
        <taxon>Rhodanobacteraceae</taxon>
        <taxon>Dyella</taxon>
    </lineage>
</organism>
<dbReference type="OrthoDB" id="5958694at2"/>
<name>A0A3S0RXE8_9GAMM</name>
<dbReference type="AlphaFoldDB" id="A0A3S0RXE8"/>
<evidence type="ECO:0000313" key="1">
    <source>
        <dbReference type="EMBL" id="RUL70505.1"/>
    </source>
</evidence>
<dbReference type="Proteomes" id="UP000274358">
    <property type="component" value="Unassembled WGS sequence"/>
</dbReference>
<sequence>MSSFEFTSEGVGESGNVTITGKQGNGGISELTIMAFGKQFKLDGEQLDKVKGFAVNGLQLSYEAGYKELGGRTIYIVLSKGFTSGTIGKKFVVVTESGTLSVSDELR</sequence>
<keyword evidence="2" id="KW-1185">Reference proteome</keyword>
<gene>
    <name evidence="1" type="ORF">EKH80_20105</name>
</gene>
<comment type="caution">
    <text evidence="1">The sequence shown here is derived from an EMBL/GenBank/DDBJ whole genome shotgun (WGS) entry which is preliminary data.</text>
</comment>